<comment type="subcellular location">
    <subcellularLocation>
        <location evidence="1">Endomembrane system</location>
        <topology evidence="1">Multi-pass membrane protein</topology>
    </subcellularLocation>
</comment>
<reference evidence="5 6" key="2">
    <citation type="journal article" date="2024" name="Int. J. Syst. Evol. Microbiol.">
        <title>Promethearchaeum syntrophicum gen. nov., sp. nov., an anaerobic, obligately syntrophic archaeon, the first isolate of the lineage 'Asgard' archaea, and proposal of the new archaeal phylum Promethearchaeota phyl. nov. and kingdom Promethearchaeati regn. nov.</title>
        <authorList>
            <person name="Imachi H."/>
            <person name="Nobu M.K."/>
            <person name="Kato S."/>
            <person name="Takaki Y."/>
            <person name="Miyazaki M."/>
            <person name="Miyata M."/>
            <person name="Ogawara M."/>
            <person name="Saito Y."/>
            <person name="Sakai S."/>
            <person name="Tahara Y.O."/>
            <person name="Takano Y."/>
            <person name="Tasumi E."/>
            <person name="Uematsu K."/>
            <person name="Yoshimura T."/>
            <person name="Itoh T."/>
            <person name="Ohkuma M."/>
            <person name="Takai K."/>
        </authorList>
    </citation>
    <scope>NUCLEOTIDE SEQUENCE [LARGE SCALE GENOMIC DNA]</scope>
    <source>
        <strain evidence="5 6">MK-D1</strain>
    </source>
</reference>
<organism evidence="5 6">
    <name type="scientific">Promethearchaeum syntrophicum</name>
    <dbReference type="NCBI Taxonomy" id="2594042"/>
    <lineage>
        <taxon>Archaea</taxon>
        <taxon>Promethearchaeati</taxon>
        <taxon>Promethearchaeota</taxon>
        <taxon>Promethearchaeia</taxon>
        <taxon>Promethearchaeales</taxon>
        <taxon>Promethearchaeaceae</taxon>
        <taxon>Promethearchaeum</taxon>
    </lineage>
</organism>
<keyword evidence="5" id="KW-0489">Methyltransferase</keyword>
<name>A0A5B9DHJ0_9ARCH</name>
<evidence type="ECO:0000256" key="2">
    <source>
        <dbReference type="ARBA" id="ARBA00022692"/>
    </source>
</evidence>
<evidence type="ECO:0000256" key="1">
    <source>
        <dbReference type="ARBA" id="ARBA00004127"/>
    </source>
</evidence>
<keyword evidence="6" id="KW-1185">Reference proteome</keyword>
<dbReference type="EMBL" id="CP042905">
    <property type="protein sequence ID" value="QEE18097.2"/>
    <property type="molecule type" value="Genomic_DNA"/>
</dbReference>
<protein>
    <submittedName>
        <fullName evidence="5">Methyltransferase</fullName>
    </submittedName>
</protein>
<keyword evidence="4" id="KW-0472">Membrane</keyword>
<dbReference type="Proteomes" id="UP000321408">
    <property type="component" value="Chromosome"/>
</dbReference>
<dbReference type="InterPro" id="IPR007318">
    <property type="entry name" value="Phopholipid_MeTrfase"/>
</dbReference>
<reference evidence="5 6" key="1">
    <citation type="journal article" date="2020" name="Nature">
        <title>Isolation of an archaeon at the prokaryote-eukaryote interface.</title>
        <authorList>
            <person name="Imachi H."/>
            <person name="Nobu M.K."/>
            <person name="Nakahara N."/>
            <person name="Morono Y."/>
            <person name="Ogawara M."/>
            <person name="Takaki Y."/>
            <person name="Takano Y."/>
            <person name="Uematsu K."/>
            <person name="Ikuta T."/>
            <person name="Ito M."/>
            <person name="Matsui Y."/>
            <person name="Miyazaki M."/>
            <person name="Murata K."/>
            <person name="Saito Y."/>
            <person name="Sakai S."/>
            <person name="Song C."/>
            <person name="Tasumi E."/>
            <person name="Yamanaka Y."/>
            <person name="Yamaguchi T."/>
            <person name="Kamagata Y."/>
            <person name="Tamaki H."/>
            <person name="Takai K."/>
        </authorList>
    </citation>
    <scope>NUCLEOTIDE SEQUENCE [LARGE SCALE GENOMIC DNA]</scope>
    <source>
        <strain evidence="5 6">MK-D1</strain>
    </source>
</reference>
<evidence type="ECO:0000256" key="4">
    <source>
        <dbReference type="ARBA" id="ARBA00023136"/>
    </source>
</evidence>
<gene>
    <name evidence="5" type="ORF">DSAG12_03935</name>
</gene>
<dbReference type="AlphaFoldDB" id="A0A5B9DHJ0"/>
<keyword evidence="5" id="KW-0808">Transferase</keyword>
<dbReference type="Pfam" id="PF04191">
    <property type="entry name" value="PEMT"/>
    <property type="match status" value="1"/>
</dbReference>
<evidence type="ECO:0000256" key="3">
    <source>
        <dbReference type="ARBA" id="ARBA00022989"/>
    </source>
</evidence>
<keyword evidence="2" id="KW-0812">Transmembrane</keyword>
<dbReference type="GO" id="GO:0012505">
    <property type="term" value="C:endomembrane system"/>
    <property type="evidence" value="ECO:0007669"/>
    <property type="project" value="UniProtKB-SubCell"/>
</dbReference>
<sequence>MTTLFWVILCLVINVGHQVYVLICWRIQLKSEWITRKFGKLGFNLYIFGFFILFFARFISIAMVSISNQNTLDINIVILRTLAIIISIPMIYLFYSVLRYFGIKRAAGADHFDISYRSKQLESRGMYRYFKNGMYIFGVLILWIPGLILASQSALLIALFTHIYIWVHYYTVEVPDMQIIYGI</sequence>
<keyword evidence="3" id="KW-1133">Transmembrane helix</keyword>
<evidence type="ECO:0000313" key="6">
    <source>
        <dbReference type="Proteomes" id="UP000321408"/>
    </source>
</evidence>
<evidence type="ECO:0000313" key="5">
    <source>
        <dbReference type="EMBL" id="QEE18097.2"/>
    </source>
</evidence>
<proteinExistence type="predicted"/>
<dbReference type="KEGG" id="psyt:DSAG12_03935"/>
<accession>A0A5B9DHJ0</accession>